<gene>
    <name evidence="7" type="ORF">IQ235_12965</name>
</gene>
<evidence type="ECO:0000256" key="4">
    <source>
        <dbReference type="ARBA" id="ARBA00022989"/>
    </source>
</evidence>
<comment type="caution">
    <text evidence="7">The sequence shown here is derived from an EMBL/GenBank/DDBJ whole genome shotgun (WGS) entry which is preliminary data.</text>
</comment>
<organism evidence="7 8">
    <name type="scientific">Zarconia navalis LEGE 11467</name>
    <dbReference type="NCBI Taxonomy" id="1828826"/>
    <lineage>
        <taxon>Bacteria</taxon>
        <taxon>Bacillati</taxon>
        <taxon>Cyanobacteriota</taxon>
        <taxon>Cyanophyceae</taxon>
        <taxon>Oscillatoriophycideae</taxon>
        <taxon>Oscillatoriales</taxon>
        <taxon>Oscillatoriales incertae sedis</taxon>
        <taxon>Zarconia</taxon>
        <taxon>Zarconia navalis</taxon>
    </lineage>
</organism>
<dbReference type="InterPro" id="IPR002549">
    <property type="entry name" value="AI-2E-like"/>
</dbReference>
<name>A0A928VX09_9CYAN</name>
<feature type="transmembrane region" description="Helical" evidence="6">
    <location>
        <begin position="304"/>
        <end position="325"/>
    </location>
</feature>
<comment type="similarity">
    <text evidence="2">Belongs to the autoinducer-2 exporter (AI-2E) (TC 2.A.86) family.</text>
</comment>
<dbReference type="GO" id="GO:0016020">
    <property type="term" value="C:membrane"/>
    <property type="evidence" value="ECO:0007669"/>
    <property type="project" value="UniProtKB-SubCell"/>
</dbReference>
<evidence type="ECO:0000256" key="5">
    <source>
        <dbReference type="ARBA" id="ARBA00023136"/>
    </source>
</evidence>
<feature type="transmembrane region" description="Helical" evidence="6">
    <location>
        <begin position="26"/>
        <end position="43"/>
    </location>
</feature>
<dbReference type="PANTHER" id="PTHR21716">
    <property type="entry name" value="TRANSMEMBRANE PROTEIN"/>
    <property type="match status" value="1"/>
</dbReference>
<comment type="subcellular location">
    <subcellularLocation>
        <location evidence="1">Membrane</location>
        <topology evidence="1">Multi-pass membrane protein</topology>
    </subcellularLocation>
</comment>
<dbReference type="Pfam" id="PF01594">
    <property type="entry name" value="AI-2E_transport"/>
    <property type="match status" value="1"/>
</dbReference>
<keyword evidence="5 6" id="KW-0472">Membrane</keyword>
<dbReference type="PANTHER" id="PTHR21716:SF62">
    <property type="entry name" value="TRANSPORT PROTEIN YDBI-RELATED"/>
    <property type="match status" value="1"/>
</dbReference>
<evidence type="ECO:0000313" key="8">
    <source>
        <dbReference type="Proteomes" id="UP000621799"/>
    </source>
</evidence>
<feature type="transmembrane region" description="Helical" evidence="6">
    <location>
        <begin position="5"/>
        <end position="20"/>
    </location>
</feature>
<proteinExistence type="inferred from homology"/>
<dbReference type="AlphaFoldDB" id="A0A928VX09"/>
<dbReference type="EMBL" id="JADEXN010000232">
    <property type="protein sequence ID" value="MBE9041691.1"/>
    <property type="molecule type" value="Genomic_DNA"/>
</dbReference>
<evidence type="ECO:0000256" key="1">
    <source>
        <dbReference type="ARBA" id="ARBA00004141"/>
    </source>
</evidence>
<evidence type="ECO:0000256" key="2">
    <source>
        <dbReference type="ARBA" id="ARBA00009773"/>
    </source>
</evidence>
<evidence type="ECO:0000256" key="6">
    <source>
        <dbReference type="SAM" id="Phobius"/>
    </source>
</evidence>
<dbReference type="RefSeq" id="WP_264321892.1">
    <property type="nucleotide sequence ID" value="NZ_JADEXN010000232.1"/>
</dbReference>
<feature type="transmembrane region" description="Helical" evidence="6">
    <location>
        <begin position="210"/>
        <end position="234"/>
    </location>
</feature>
<feature type="transmembrane region" description="Helical" evidence="6">
    <location>
        <begin position="240"/>
        <end position="259"/>
    </location>
</feature>
<reference evidence="7" key="1">
    <citation type="submission" date="2020-10" db="EMBL/GenBank/DDBJ databases">
        <authorList>
            <person name="Castelo-Branco R."/>
            <person name="Eusebio N."/>
            <person name="Adriana R."/>
            <person name="Vieira A."/>
            <person name="Brugerolle De Fraissinette N."/>
            <person name="Rezende De Castro R."/>
            <person name="Schneider M.P."/>
            <person name="Vasconcelos V."/>
            <person name="Leao P.N."/>
        </authorList>
    </citation>
    <scope>NUCLEOTIDE SEQUENCE</scope>
    <source>
        <strain evidence="7">LEGE 11467</strain>
    </source>
</reference>
<dbReference type="GO" id="GO:0055085">
    <property type="term" value="P:transmembrane transport"/>
    <property type="evidence" value="ECO:0007669"/>
    <property type="project" value="TreeGrafter"/>
</dbReference>
<keyword evidence="3 6" id="KW-0812">Transmembrane</keyword>
<feature type="transmembrane region" description="Helical" evidence="6">
    <location>
        <begin position="266"/>
        <end position="284"/>
    </location>
</feature>
<protein>
    <submittedName>
        <fullName evidence="7">AI-2E family transporter</fullName>
    </submittedName>
</protein>
<sequence>MKFGQWLGLIILIISLYILWQIRQMLLLIFAAVVLATALNRLVRLLQQRGLKRSLAVAATLSSSLLIGILFFFLIVPPFVEQFQKLIELIPDVFLRMREELEVFEDLLRETLPKPLPDPPDIGELIAQLQPVGTELLVRFVEFFQNSLGIALKLLLVFVLTLMMLANPQGYRRAAIHLFPSFYRRRADDILNQCEVALGNWLAGIVLNSLFIAMLSGIGLAILNIQFLLTHALLAGVLNFIPNIGPALSVVFPIMIALLDSPWKILAVLIWYAIIQNIESYWLTPTVMAKQVSLLPAVTLVAQIFFTTAFGIVGLLLALPLTVVAKTWIEEALFKDILDPWGSEDTRELDIFPEFILEPEIGASDLDKLGRRDSGETEAGETQY</sequence>
<feature type="transmembrane region" description="Helical" evidence="6">
    <location>
        <begin position="55"/>
        <end position="76"/>
    </location>
</feature>
<feature type="transmembrane region" description="Helical" evidence="6">
    <location>
        <begin position="143"/>
        <end position="166"/>
    </location>
</feature>
<keyword evidence="8" id="KW-1185">Reference proteome</keyword>
<keyword evidence="4 6" id="KW-1133">Transmembrane helix</keyword>
<evidence type="ECO:0000256" key="3">
    <source>
        <dbReference type="ARBA" id="ARBA00022692"/>
    </source>
</evidence>
<evidence type="ECO:0000313" key="7">
    <source>
        <dbReference type="EMBL" id="MBE9041691.1"/>
    </source>
</evidence>
<accession>A0A928VX09</accession>
<dbReference type="Proteomes" id="UP000621799">
    <property type="component" value="Unassembled WGS sequence"/>
</dbReference>